<keyword evidence="3" id="KW-1185">Reference proteome</keyword>
<dbReference type="Gene3D" id="1.10.30.50">
    <property type="match status" value="1"/>
</dbReference>
<gene>
    <name evidence="2" type="ORF">C7H09_10295</name>
</gene>
<accession>A0A2T1KB56</accession>
<evidence type="ECO:0000313" key="3">
    <source>
        <dbReference type="Proteomes" id="UP000239866"/>
    </source>
</evidence>
<evidence type="ECO:0000259" key="1">
    <source>
        <dbReference type="SMART" id="SM00507"/>
    </source>
</evidence>
<dbReference type="GO" id="GO:0003676">
    <property type="term" value="F:nucleic acid binding"/>
    <property type="evidence" value="ECO:0007669"/>
    <property type="project" value="InterPro"/>
</dbReference>
<name>A0A2T1KB56_9GAMM</name>
<proteinExistence type="predicted"/>
<dbReference type="AlphaFoldDB" id="A0A2T1KB56"/>
<dbReference type="GO" id="GO:0008270">
    <property type="term" value="F:zinc ion binding"/>
    <property type="evidence" value="ECO:0007669"/>
    <property type="project" value="InterPro"/>
</dbReference>
<dbReference type="SMART" id="SM00507">
    <property type="entry name" value="HNHc"/>
    <property type="match status" value="1"/>
</dbReference>
<dbReference type="EMBL" id="PXNP01000076">
    <property type="protein sequence ID" value="PSF07268.1"/>
    <property type="molecule type" value="Genomic_DNA"/>
</dbReference>
<evidence type="ECO:0000313" key="2">
    <source>
        <dbReference type="EMBL" id="PSF07268.1"/>
    </source>
</evidence>
<dbReference type="InterPro" id="IPR003615">
    <property type="entry name" value="HNH_nuc"/>
</dbReference>
<sequence>MPDPVRIKVLERDGFTCRHCGWNPENGNSADRYRTLLELHHIEHHAKGGANTPENLITLCNICHDEVHRGNIAADTLTSVLKS</sequence>
<dbReference type="Pfam" id="PF01844">
    <property type="entry name" value="HNH"/>
    <property type="match status" value="1"/>
</dbReference>
<dbReference type="InterPro" id="IPR002711">
    <property type="entry name" value="HNH"/>
</dbReference>
<comment type="caution">
    <text evidence="2">The sequence shown here is derived from an EMBL/GenBank/DDBJ whole genome shotgun (WGS) entry which is preliminary data.</text>
</comment>
<protein>
    <recommendedName>
        <fullName evidence="1">HNH nuclease domain-containing protein</fullName>
    </recommendedName>
</protein>
<dbReference type="Proteomes" id="UP000239866">
    <property type="component" value="Unassembled WGS sequence"/>
</dbReference>
<dbReference type="GO" id="GO:0004519">
    <property type="term" value="F:endonuclease activity"/>
    <property type="evidence" value="ECO:0007669"/>
    <property type="project" value="InterPro"/>
</dbReference>
<dbReference type="CDD" id="cd00085">
    <property type="entry name" value="HNHc"/>
    <property type="match status" value="1"/>
</dbReference>
<feature type="domain" description="HNH nuclease" evidence="1">
    <location>
        <begin position="4"/>
        <end position="65"/>
    </location>
</feature>
<organism evidence="2 3">
    <name type="scientific">Marinobacter fuscus</name>
    <dbReference type="NCBI Taxonomy" id="2109942"/>
    <lineage>
        <taxon>Bacteria</taxon>
        <taxon>Pseudomonadati</taxon>
        <taxon>Pseudomonadota</taxon>
        <taxon>Gammaproteobacteria</taxon>
        <taxon>Pseudomonadales</taxon>
        <taxon>Marinobacteraceae</taxon>
        <taxon>Marinobacter</taxon>
    </lineage>
</organism>
<dbReference type="OrthoDB" id="9802640at2"/>
<reference evidence="2 3" key="1">
    <citation type="submission" date="2018-03" db="EMBL/GenBank/DDBJ databases">
        <title>Marinobacter brunus sp. nov., a marine bacterium of Gamma-proteobacteria isolated from the surface seawater of the South China Sea.</title>
        <authorList>
            <person name="Cheng H."/>
            <person name="Wu Y.-H."/>
            <person name="Xamxidin M."/>
            <person name="Xu X.-W."/>
        </authorList>
    </citation>
    <scope>NUCLEOTIDE SEQUENCE [LARGE SCALE GENOMIC DNA]</scope>
    <source>
        <strain evidence="2 3">NH169-3</strain>
    </source>
</reference>